<evidence type="ECO:0000313" key="6">
    <source>
        <dbReference type="EMBL" id="GAA1550910.1"/>
    </source>
</evidence>
<dbReference type="Proteomes" id="UP001500363">
    <property type="component" value="Unassembled WGS sequence"/>
</dbReference>
<dbReference type="Pfam" id="PF05719">
    <property type="entry name" value="GPP34"/>
    <property type="match status" value="1"/>
</dbReference>
<keyword evidence="7" id="KW-1185">Reference proteome</keyword>
<evidence type="ECO:0000313" key="7">
    <source>
        <dbReference type="Proteomes" id="UP001500363"/>
    </source>
</evidence>
<organism evidence="6 7">
    <name type="scientific">Kribbella lupini</name>
    <dbReference type="NCBI Taxonomy" id="291602"/>
    <lineage>
        <taxon>Bacteria</taxon>
        <taxon>Bacillati</taxon>
        <taxon>Actinomycetota</taxon>
        <taxon>Actinomycetes</taxon>
        <taxon>Propionibacteriales</taxon>
        <taxon>Kribbellaceae</taxon>
        <taxon>Kribbella</taxon>
    </lineage>
</organism>
<dbReference type="InterPro" id="IPR038261">
    <property type="entry name" value="GPP34-like_sf"/>
</dbReference>
<evidence type="ECO:0000256" key="5">
    <source>
        <dbReference type="SAM" id="MobiDB-lite"/>
    </source>
</evidence>
<keyword evidence="3" id="KW-0446">Lipid-binding</keyword>
<gene>
    <name evidence="6" type="ORF">GCM10009741_64250</name>
</gene>
<keyword evidence="2" id="KW-0333">Golgi apparatus</keyword>
<dbReference type="InterPro" id="IPR008628">
    <property type="entry name" value="GPP34-like"/>
</dbReference>
<evidence type="ECO:0000256" key="2">
    <source>
        <dbReference type="ARBA" id="ARBA00023034"/>
    </source>
</evidence>
<evidence type="ECO:0000256" key="1">
    <source>
        <dbReference type="ARBA" id="ARBA00004255"/>
    </source>
</evidence>
<comment type="caution">
    <text evidence="6">The sequence shown here is derived from an EMBL/GenBank/DDBJ whole genome shotgun (WGS) entry which is preliminary data.</text>
</comment>
<dbReference type="RefSeq" id="WP_344180932.1">
    <property type="nucleotide sequence ID" value="NZ_BAAANC010000003.1"/>
</dbReference>
<reference evidence="6 7" key="1">
    <citation type="journal article" date="2019" name="Int. J. Syst. Evol. Microbiol.">
        <title>The Global Catalogue of Microorganisms (GCM) 10K type strain sequencing project: providing services to taxonomists for standard genome sequencing and annotation.</title>
        <authorList>
            <consortium name="The Broad Institute Genomics Platform"/>
            <consortium name="The Broad Institute Genome Sequencing Center for Infectious Disease"/>
            <person name="Wu L."/>
            <person name="Ma J."/>
        </authorList>
    </citation>
    <scope>NUCLEOTIDE SEQUENCE [LARGE SCALE GENOMIC DNA]</scope>
    <source>
        <strain evidence="6 7">JCM 14303</strain>
    </source>
</reference>
<dbReference type="EMBL" id="BAAANC010000003">
    <property type="protein sequence ID" value="GAA1550910.1"/>
    <property type="molecule type" value="Genomic_DNA"/>
</dbReference>
<dbReference type="Gene3D" id="1.10.3630.10">
    <property type="entry name" value="yeast vps74-n-term truncation variant domain like"/>
    <property type="match status" value="1"/>
</dbReference>
<feature type="region of interest" description="Disordered" evidence="5">
    <location>
        <begin position="1"/>
        <end position="24"/>
    </location>
</feature>
<accession>A0ABN2C3Y1</accession>
<comment type="subcellular location">
    <subcellularLocation>
        <location evidence="1">Golgi apparatus membrane</location>
        <topology evidence="1">Peripheral membrane protein</topology>
        <orientation evidence="1">Cytoplasmic side</orientation>
    </subcellularLocation>
</comment>
<sequence>MNARLDRRPGTPAAGTPRPRPERPRAVVALSKGAPPEGLPERLYLLAFDPTTGKLGSRSRLGLTLRAAALADLHLAGRLTDDDGRVVATVGPTRSPLAEHVLTEIDTGPRKRWKYWIERRARHALPMVRDELERNHLIKVEPYRRFLVFPAERITLRQPLVRRQLLQAATDTLRPARLVTRVDLRDAALVVLAATGELKPVLSKDQRKQHKDRLAQLTIRVGPVGPALRKAVQAQNAAASSGG</sequence>
<proteinExistence type="predicted"/>
<evidence type="ECO:0000256" key="3">
    <source>
        <dbReference type="ARBA" id="ARBA00023121"/>
    </source>
</evidence>
<keyword evidence="4" id="KW-0472">Membrane</keyword>
<evidence type="ECO:0000256" key="4">
    <source>
        <dbReference type="ARBA" id="ARBA00023136"/>
    </source>
</evidence>
<evidence type="ECO:0008006" key="8">
    <source>
        <dbReference type="Google" id="ProtNLM"/>
    </source>
</evidence>
<protein>
    <recommendedName>
        <fullName evidence="8">Golgi phosphoprotein 3 GPP34</fullName>
    </recommendedName>
</protein>
<name>A0ABN2C3Y1_9ACTN</name>